<evidence type="ECO:0000256" key="2">
    <source>
        <dbReference type="ARBA" id="ARBA00010766"/>
    </source>
</evidence>
<keyword evidence="9" id="KW-1185">Reference proteome</keyword>
<name>A0A316GYR7_9RHOB</name>
<dbReference type="PANTHER" id="PTHR21427:SF19">
    <property type="entry name" value="UBIQUINONE BIOSYNTHESIS PROTEIN COQ9, MITOCHONDRIAL"/>
    <property type="match status" value="1"/>
</dbReference>
<dbReference type="EMBL" id="QGGW01000005">
    <property type="protein sequence ID" value="PWK60265.1"/>
    <property type="molecule type" value="Genomic_DNA"/>
</dbReference>
<evidence type="ECO:0000256" key="1">
    <source>
        <dbReference type="ARBA" id="ARBA00004749"/>
    </source>
</evidence>
<keyword evidence="5" id="KW-0446">Lipid-binding</keyword>
<dbReference type="GO" id="GO:0008289">
    <property type="term" value="F:lipid binding"/>
    <property type="evidence" value="ECO:0007669"/>
    <property type="project" value="UniProtKB-KW"/>
</dbReference>
<dbReference type="OrthoDB" id="7201143at2"/>
<dbReference type="InterPro" id="IPR012762">
    <property type="entry name" value="Ubiq_biosynth_COQ9"/>
</dbReference>
<dbReference type="Pfam" id="PF08511">
    <property type="entry name" value="COQ9"/>
    <property type="match status" value="1"/>
</dbReference>
<gene>
    <name evidence="8" type="ORF">C7455_105250</name>
</gene>
<dbReference type="GO" id="GO:0006744">
    <property type="term" value="P:ubiquinone biosynthetic process"/>
    <property type="evidence" value="ECO:0007669"/>
    <property type="project" value="UniProtKB-KW"/>
</dbReference>
<evidence type="ECO:0000259" key="7">
    <source>
        <dbReference type="Pfam" id="PF08511"/>
    </source>
</evidence>
<comment type="similarity">
    <text evidence="2">Belongs to the COQ9 family.</text>
</comment>
<accession>A0A316GYR7</accession>
<evidence type="ECO:0000313" key="8">
    <source>
        <dbReference type="EMBL" id="PWK60265.1"/>
    </source>
</evidence>
<dbReference type="AlphaFoldDB" id="A0A316GYR7"/>
<dbReference type="Gene3D" id="1.10.357.10">
    <property type="entry name" value="Tetracycline Repressor, domain 2"/>
    <property type="match status" value="1"/>
</dbReference>
<proteinExistence type="inferred from homology"/>
<dbReference type="NCBIfam" id="TIGR02396">
    <property type="entry name" value="diverge_rpsU"/>
    <property type="match status" value="1"/>
</dbReference>
<dbReference type="PANTHER" id="PTHR21427">
    <property type="entry name" value="UBIQUINONE BIOSYNTHESIS PROTEIN COQ9, MITOCHONDRIAL"/>
    <property type="match status" value="1"/>
</dbReference>
<comment type="caution">
    <text evidence="8">The sequence shown here is derived from an EMBL/GenBank/DDBJ whole genome shotgun (WGS) entry which is preliminary data.</text>
</comment>
<evidence type="ECO:0000256" key="5">
    <source>
        <dbReference type="ARBA" id="ARBA00023121"/>
    </source>
</evidence>
<keyword evidence="8" id="KW-0830">Ubiquinone</keyword>
<sequence>MTDGLENATETAADPKARLIAAALMHVPFDGWSETSFRAASVDAGLTAAEARALFPRGAVDLALAFHAQGDAAMVAALKASDLSAMRYSDRVGHAIRTRLELVTHDKEAVRRGLTLFALPIHAADGARALWQTADAIWTALGDTSDDLNWYTKRATLSGVYSSTVLYWLGDQSMDHAATWAFLERRIDDVMRIERAKKAMRENRLLKPLMAGPEWLASKIKAPGAAPANLPGRWRL</sequence>
<evidence type="ECO:0000256" key="3">
    <source>
        <dbReference type="ARBA" id="ARBA00022688"/>
    </source>
</evidence>
<keyword evidence="3" id="KW-0831">Ubiquinone biosynthesis</keyword>
<protein>
    <submittedName>
        <fullName evidence="8">Ubiquinone biosynthesis protein COQ9</fullName>
    </submittedName>
</protein>
<organism evidence="8 9">
    <name type="scientific">Roseicyclus mahoneyensis</name>
    <dbReference type="NCBI Taxonomy" id="164332"/>
    <lineage>
        <taxon>Bacteria</taxon>
        <taxon>Pseudomonadati</taxon>
        <taxon>Pseudomonadota</taxon>
        <taxon>Alphaproteobacteria</taxon>
        <taxon>Rhodobacterales</taxon>
        <taxon>Roseobacteraceae</taxon>
        <taxon>Roseicyclus</taxon>
    </lineage>
</organism>
<reference evidence="8 9" key="1">
    <citation type="submission" date="2018-05" db="EMBL/GenBank/DDBJ databases">
        <title>Genomic Encyclopedia of Type Strains, Phase IV (KMG-IV): sequencing the most valuable type-strain genomes for metagenomic binning, comparative biology and taxonomic classification.</title>
        <authorList>
            <person name="Goeker M."/>
        </authorList>
    </citation>
    <scope>NUCLEOTIDE SEQUENCE [LARGE SCALE GENOMIC DNA]</scope>
    <source>
        <strain evidence="8 9">DSM 16097</strain>
    </source>
</reference>
<evidence type="ECO:0000256" key="6">
    <source>
        <dbReference type="ARBA" id="ARBA00058104"/>
    </source>
</evidence>
<dbReference type="InterPro" id="IPR013718">
    <property type="entry name" value="COQ9_C"/>
</dbReference>
<comment type="function">
    <text evidence="6">Membrane-associated protein that warps the membrane surface to access and bind aromatic isoprenes with high specificity, including ubiquinone (CoQ) isoprene intermediates and presents them directly to COQ7, therefore facilitating the COQ7-mediated hydroxylase step. Participates in the biosynthesis of coenzyme Q, also named ubiquinone, an essential lipid-soluble electron transporter for aerobic cellular respiration.</text>
</comment>
<keyword evidence="4" id="KW-0809">Transit peptide</keyword>
<evidence type="ECO:0000256" key="4">
    <source>
        <dbReference type="ARBA" id="ARBA00022946"/>
    </source>
</evidence>
<dbReference type="RefSeq" id="WP_109668606.1">
    <property type="nucleotide sequence ID" value="NZ_QGGW01000005.1"/>
</dbReference>
<evidence type="ECO:0000313" key="9">
    <source>
        <dbReference type="Proteomes" id="UP000245708"/>
    </source>
</evidence>
<comment type="pathway">
    <text evidence="1">Cofactor biosynthesis; ubiquinone biosynthesis.</text>
</comment>
<dbReference type="Proteomes" id="UP000245708">
    <property type="component" value="Unassembled WGS sequence"/>
</dbReference>
<feature type="domain" description="COQ9 C-terminal" evidence="7">
    <location>
        <begin position="124"/>
        <end position="194"/>
    </location>
</feature>